<reference evidence="3" key="1">
    <citation type="journal article" date="2021" name="Nat. Commun.">
        <title>Genetic determinants of endophytism in the Arabidopsis root mycobiome.</title>
        <authorList>
            <person name="Mesny F."/>
            <person name="Miyauchi S."/>
            <person name="Thiergart T."/>
            <person name="Pickel B."/>
            <person name="Atanasova L."/>
            <person name="Karlsson M."/>
            <person name="Huettel B."/>
            <person name="Barry K.W."/>
            <person name="Haridas S."/>
            <person name="Chen C."/>
            <person name="Bauer D."/>
            <person name="Andreopoulos W."/>
            <person name="Pangilinan J."/>
            <person name="LaButti K."/>
            <person name="Riley R."/>
            <person name="Lipzen A."/>
            <person name="Clum A."/>
            <person name="Drula E."/>
            <person name="Henrissat B."/>
            <person name="Kohler A."/>
            <person name="Grigoriev I.V."/>
            <person name="Martin F.M."/>
            <person name="Hacquard S."/>
        </authorList>
    </citation>
    <scope>NUCLEOTIDE SEQUENCE</scope>
    <source>
        <strain evidence="3">MPI-CAGE-CH-0230</strain>
    </source>
</reference>
<feature type="region of interest" description="Disordered" evidence="2">
    <location>
        <begin position="1"/>
        <end position="51"/>
    </location>
</feature>
<dbReference type="Proteomes" id="UP000756346">
    <property type="component" value="Unassembled WGS sequence"/>
</dbReference>
<comment type="caution">
    <text evidence="3">The sequence shown here is derived from an EMBL/GenBank/DDBJ whole genome shotgun (WGS) entry which is preliminary data.</text>
</comment>
<evidence type="ECO:0000313" key="4">
    <source>
        <dbReference type="Proteomes" id="UP000756346"/>
    </source>
</evidence>
<gene>
    <name evidence="3" type="ORF">B0I36DRAFT_342421</name>
</gene>
<proteinExistence type="predicted"/>
<dbReference type="AlphaFoldDB" id="A0A9P8XPR4"/>
<evidence type="ECO:0000313" key="3">
    <source>
        <dbReference type="EMBL" id="KAH7009441.1"/>
    </source>
</evidence>
<dbReference type="RefSeq" id="XP_046004069.1">
    <property type="nucleotide sequence ID" value="XM_046156082.1"/>
</dbReference>
<protein>
    <submittedName>
        <fullName evidence="3">Uncharacterized protein</fullName>
    </submittedName>
</protein>
<name>A0A9P8XPR4_9PEZI</name>
<organism evidence="3 4">
    <name type="scientific">Microdochium trichocladiopsis</name>
    <dbReference type="NCBI Taxonomy" id="1682393"/>
    <lineage>
        <taxon>Eukaryota</taxon>
        <taxon>Fungi</taxon>
        <taxon>Dikarya</taxon>
        <taxon>Ascomycota</taxon>
        <taxon>Pezizomycotina</taxon>
        <taxon>Sordariomycetes</taxon>
        <taxon>Xylariomycetidae</taxon>
        <taxon>Xylariales</taxon>
        <taxon>Microdochiaceae</taxon>
        <taxon>Microdochium</taxon>
    </lineage>
</organism>
<accession>A0A9P8XPR4</accession>
<dbReference type="EMBL" id="JAGTJQ010000018">
    <property type="protein sequence ID" value="KAH7009441.1"/>
    <property type="molecule type" value="Genomic_DNA"/>
</dbReference>
<keyword evidence="4" id="KW-1185">Reference proteome</keyword>
<dbReference type="GeneID" id="70185628"/>
<sequence>MPPQGRGCEQSTCRPNEPRESYKSKILMSGYQEPKNDSTDSVHNSQCTRRDSKALTQASSDITELHIVDDDGDDGDNVRAADGEIQHINCGLAMNEELRASVARLEEEKARLEEEKVILEQLLEEHRMQRQGKLQRCRLTENELTYKNTETRNIQHEYVYNNNSRRDLAVVYYSIIIEVATVLMNQEDGQGLPPVRQLSRIRAENCWMQSNIIKG</sequence>
<keyword evidence="1" id="KW-0175">Coiled coil</keyword>
<evidence type="ECO:0000256" key="2">
    <source>
        <dbReference type="SAM" id="MobiDB-lite"/>
    </source>
</evidence>
<evidence type="ECO:0000256" key="1">
    <source>
        <dbReference type="SAM" id="Coils"/>
    </source>
</evidence>
<feature type="coiled-coil region" evidence="1">
    <location>
        <begin position="95"/>
        <end position="129"/>
    </location>
</feature>